<evidence type="ECO:0000256" key="8">
    <source>
        <dbReference type="SAM" id="MobiDB-lite"/>
    </source>
</evidence>
<keyword evidence="4" id="KW-0175">Coiled coil</keyword>
<dbReference type="GO" id="GO:0003777">
    <property type="term" value="F:microtubule motor activity"/>
    <property type="evidence" value="ECO:0007669"/>
    <property type="project" value="InterPro"/>
</dbReference>
<dbReference type="GO" id="GO:0005524">
    <property type="term" value="F:ATP binding"/>
    <property type="evidence" value="ECO:0007669"/>
    <property type="project" value="UniProtKB-UniRule"/>
</dbReference>
<accession>A0A813EZH1</accession>
<comment type="similarity">
    <text evidence="6 7">Belongs to the TRAFAC class myosin-kinesin ATPase superfamily. Kinesin family.</text>
</comment>
<evidence type="ECO:0000256" key="1">
    <source>
        <dbReference type="ARBA" id="ARBA00022701"/>
    </source>
</evidence>
<dbReference type="GO" id="GO:0008017">
    <property type="term" value="F:microtubule binding"/>
    <property type="evidence" value="ECO:0007669"/>
    <property type="project" value="InterPro"/>
</dbReference>
<feature type="region of interest" description="Disordered" evidence="8">
    <location>
        <begin position="1"/>
        <end position="51"/>
    </location>
</feature>
<dbReference type="Pfam" id="PF00225">
    <property type="entry name" value="Kinesin"/>
    <property type="match status" value="1"/>
</dbReference>
<dbReference type="AlphaFoldDB" id="A0A813EZH1"/>
<dbReference type="GO" id="GO:0005874">
    <property type="term" value="C:microtubule"/>
    <property type="evidence" value="ECO:0007669"/>
    <property type="project" value="UniProtKB-KW"/>
</dbReference>
<dbReference type="InterPro" id="IPR019821">
    <property type="entry name" value="Kinesin_motor_CS"/>
</dbReference>
<dbReference type="InterPro" id="IPR001752">
    <property type="entry name" value="Kinesin_motor_dom"/>
</dbReference>
<evidence type="ECO:0000256" key="6">
    <source>
        <dbReference type="PROSITE-ProRule" id="PRU00283"/>
    </source>
</evidence>
<comment type="caution">
    <text evidence="10">The sequence shown here is derived from an EMBL/GenBank/DDBJ whole genome shotgun (WGS) entry which is preliminary data.</text>
</comment>
<evidence type="ECO:0000256" key="2">
    <source>
        <dbReference type="ARBA" id="ARBA00022741"/>
    </source>
</evidence>
<dbReference type="Gene3D" id="3.40.850.10">
    <property type="entry name" value="Kinesin motor domain"/>
    <property type="match status" value="1"/>
</dbReference>
<dbReference type="SMART" id="SM00129">
    <property type="entry name" value="KISc"/>
    <property type="match status" value="1"/>
</dbReference>
<dbReference type="EMBL" id="CAJNNV010018924">
    <property type="protein sequence ID" value="CAE8606273.1"/>
    <property type="molecule type" value="Genomic_DNA"/>
</dbReference>
<proteinExistence type="inferred from homology"/>
<feature type="compositionally biased region" description="Pro residues" evidence="8">
    <location>
        <begin position="9"/>
        <end position="22"/>
    </location>
</feature>
<dbReference type="InterPro" id="IPR027640">
    <property type="entry name" value="Kinesin-like_fam"/>
</dbReference>
<feature type="domain" description="Kinesin motor" evidence="9">
    <location>
        <begin position="78"/>
        <end position="415"/>
    </location>
</feature>
<dbReference type="InterPro" id="IPR027417">
    <property type="entry name" value="P-loop_NTPase"/>
</dbReference>
<dbReference type="FunFam" id="3.40.850.10:FF:000056">
    <property type="entry name" value="Kinesin-like protein"/>
    <property type="match status" value="1"/>
</dbReference>
<dbReference type="PANTHER" id="PTHR47968:SF13">
    <property type="entry name" value="KINESIN-LIKE PROTEIN KIF19 ISOFORM X1"/>
    <property type="match status" value="1"/>
</dbReference>
<dbReference type="PROSITE" id="PS50067">
    <property type="entry name" value="KINESIN_MOTOR_2"/>
    <property type="match status" value="1"/>
</dbReference>
<keyword evidence="1 7" id="KW-0493">Microtubule</keyword>
<evidence type="ECO:0000256" key="3">
    <source>
        <dbReference type="ARBA" id="ARBA00022840"/>
    </source>
</evidence>
<keyword evidence="2 6" id="KW-0547">Nucleotide-binding</keyword>
<feature type="compositionally biased region" description="Acidic residues" evidence="8">
    <location>
        <begin position="59"/>
        <end position="68"/>
    </location>
</feature>
<dbReference type="SUPFAM" id="SSF52540">
    <property type="entry name" value="P-loop containing nucleoside triphosphate hydrolases"/>
    <property type="match status" value="1"/>
</dbReference>
<dbReference type="PANTHER" id="PTHR47968">
    <property type="entry name" value="CENTROMERE PROTEIN E"/>
    <property type="match status" value="1"/>
</dbReference>
<gene>
    <name evidence="10" type="ORF">PGLA1383_LOCUS24254</name>
</gene>
<dbReference type="GO" id="GO:0007018">
    <property type="term" value="P:microtubule-based movement"/>
    <property type="evidence" value="ECO:0007669"/>
    <property type="project" value="InterPro"/>
</dbReference>
<name>A0A813EZH1_POLGL</name>
<keyword evidence="3 6" id="KW-0067">ATP-binding</keyword>
<dbReference type="OMA" id="CYTIMIA"/>
<feature type="non-terminal residue" evidence="10">
    <location>
        <position position="1"/>
    </location>
</feature>
<dbReference type="OrthoDB" id="3176171at2759"/>
<dbReference type="PRINTS" id="PR00380">
    <property type="entry name" value="KINESINHEAVY"/>
</dbReference>
<keyword evidence="5 6" id="KW-0505">Motor protein</keyword>
<evidence type="ECO:0000256" key="7">
    <source>
        <dbReference type="RuleBase" id="RU000394"/>
    </source>
</evidence>
<feature type="region of interest" description="Disordered" evidence="8">
    <location>
        <begin position="56"/>
        <end position="75"/>
    </location>
</feature>
<protein>
    <recommendedName>
        <fullName evidence="7">Kinesin-like protein</fullName>
    </recommendedName>
</protein>
<evidence type="ECO:0000256" key="4">
    <source>
        <dbReference type="ARBA" id="ARBA00023054"/>
    </source>
</evidence>
<dbReference type="InterPro" id="IPR036961">
    <property type="entry name" value="Kinesin_motor_dom_sf"/>
</dbReference>
<evidence type="ECO:0000313" key="11">
    <source>
        <dbReference type="Proteomes" id="UP000654075"/>
    </source>
</evidence>
<keyword evidence="11" id="KW-1185">Reference proteome</keyword>
<sequence length="440" mass="48325">MRPSEVVACPPPPSGLPPPRPPGLHRAEEVRPRNAGVRFESKANIRSLSLDVRRTSAEGEAEAGEDQEGSAQQSKGHNILVAVRCRALLPQEMQAGGRATVKVTDGQTVVLEDPKTTADDDYLRINKSKERRYNFDQAFDPTARNHEVYERTTRFLIGSVLQGFNATVFAYGATSAGKTHTMLGYAGEPGIMMLTLQDLFEEVSKQTWQENKHIEVKCSFLEVYNENIRDLLSPESDFLDIREDPVKGMCVAGISEVGGLESAGEIMALLQQANKHRTTESTGANVTSSRSHAVLQVMVHQRDASADVVAQVNLGKLSMIDLAGSERASHTNNKGLRMIEGANINRSLLALGNCITALSSSVAFVPYRDSKMTRLLKDSLGGNCRTVMIANVSPCHINYEDTHNTLKYANRAKNIKTKSVRNVVTVNYHASKYTEIIKDL</sequence>
<reference evidence="10" key="1">
    <citation type="submission" date="2021-02" db="EMBL/GenBank/DDBJ databases">
        <authorList>
            <person name="Dougan E. K."/>
            <person name="Rhodes N."/>
            <person name="Thang M."/>
            <person name="Chan C."/>
        </authorList>
    </citation>
    <scope>NUCLEOTIDE SEQUENCE</scope>
</reference>
<evidence type="ECO:0000259" key="9">
    <source>
        <dbReference type="PROSITE" id="PS50067"/>
    </source>
</evidence>
<dbReference type="PROSITE" id="PS00411">
    <property type="entry name" value="KINESIN_MOTOR_1"/>
    <property type="match status" value="1"/>
</dbReference>
<evidence type="ECO:0000256" key="5">
    <source>
        <dbReference type="ARBA" id="ARBA00023175"/>
    </source>
</evidence>
<evidence type="ECO:0000313" key="10">
    <source>
        <dbReference type="EMBL" id="CAE8606273.1"/>
    </source>
</evidence>
<feature type="binding site" evidence="6">
    <location>
        <begin position="172"/>
        <end position="179"/>
    </location>
    <ligand>
        <name>ATP</name>
        <dbReference type="ChEBI" id="CHEBI:30616"/>
    </ligand>
</feature>
<organism evidence="10 11">
    <name type="scientific">Polarella glacialis</name>
    <name type="common">Dinoflagellate</name>
    <dbReference type="NCBI Taxonomy" id="89957"/>
    <lineage>
        <taxon>Eukaryota</taxon>
        <taxon>Sar</taxon>
        <taxon>Alveolata</taxon>
        <taxon>Dinophyceae</taxon>
        <taxon>Suessiales</taxon>
        <taxon>Suessiaceae</taxon>
        <taxon>Polarella</taxon>
    </lineage>
</organism>
<dbReference type="Proteomes" id="UP000654075">
    <property type="component" value="Unassembled WGS sequence"/>
</dbReference>